<dbReference type="Proteomes" id="UP000887226">
    <property type="component" value="Unassembled WGS sequence"/>
</dbReference>
<evidence type="ECO:0000313" key="11">
    <source>
        <dbReference type="EMBL" id="KAG9249012.1"/>
    </source>
</evidence>
<organism evidence="11 12">
    <name type="scientific">Calycina marina</name>
    <dbReference type="NCBI Taxonomy" id="1763456"/>
    <lineage>
        <taxon>Eukaryota</taxon>
        <taxon>Fungi</taxon>
        <taxon>Dikarya</taxon>
        <taxon>Ascomycota</taxon>
        <taxon>Pezizomycotina</taxon>
        <taxon>Leotiomycetes</taxon>
        <taxon>Helotiales</taxon>
        <taxon>Pezizellaceae</taxon>
        <taxon>Calycina</taxon>
    </lineage>
</organism>
<evidence type="ECO:0000256" key="5">
    <source>
        <dbReference type="ARBA" id="ARBA00022927"/>
    </source>
</evidence>
<evidence type="ECO:0000256" key="2">
    <source>
        <dbReference type="ARBA" id="ARBA00005573"/>
    </source>
</evidence>
<comment type="function">
    <text evidence="9">Functions as a component of the nuclear pore complex (NPC).</text>
</comment>
<evidence type="ECO:0000313" key="12">
    <source>
        <dbReference type="Proteomes" id="UP000887226"/>
    </source>
</evidence>
<dbReference type="GO" id="GO:0045893">
    <property type="term" value="P:positive regulation of DNA-templated transcription"/>
    <property type="evidence" value="ECO:0007669"/>
    <property type="project" value="TreeGrafter"/>
</dbReference>
<comment type="caution">
    <text evidence="11">The sequence shown here is derived from an EMBL/GenBank/DDBJ whole genome shotgun (WGS) entry which is preliminary data.</text>
</comment>
<reference evidence="11" key="1">
    <citation type="journal article" date="2021" name="IMA Fungus">
        <title>Genomic characterization of three marine fungi, including Emericellopsis atlantica sp. nov. with signatures of a generalist lifestyle and marine biomass degradation.</title>
        <authorList>
            <person name="Hagestad O.C."/>
            <person name="Hou L."/>
            <person name="Andersen J.H."/>
            <person name="Hansen E.H."/>
            <person name="Altermark B."/>
            <person name="Li C."/>
            <person name="Kuhnert E."/>
            <person name="Cox R.J."/>
            <person name="Crous P.W."/>
            <person name="Spatafora J.W."/>
            <person name="Lail K."/>
            <person name="Amirebrahimi M."/>
            <person name="Lipzen A."/>
            <person name="Pangilinan J."/>
            <person name="Andreopoulos W."/>
            <person name="Hayes R.D."/>
            <person name="Ng V."/>
            <person name="Grigoriev I.V."/>
            <person name="Jackson S.A."/>
            <person name="Sutton T.D.S."/>
            <person name="Dobson A.D.W."/>
            <person name="Rama T."/>
        </authorList>
    </citation>
    <scope>NUCLEOTIDE SEQUENCE</scope>
    <source>
        <strain evidence="11">TRa3180A</strain>
    </source>
</reference>
<protein>
    <recommendedName>
        <fullName evidence="9">Nuclear pore complex protein Nup85</fullName>
    </recommendedName>
</protein>
<accession>A0A9P8CJH8</accession>
<sequence>MPGYQYPEDSSPPSTPAKSTFDSQFSFGIHPSTTPAGLPPSSAGSFTPAGNPPSSVINSSMFGTTTNPLKPLSFSQQTSYDTSHLDFDSSKPTKKLSQPAARSELFESRQSFTSNQAAYTDDYGQEDYGQEEDMGAEDDDRYHGRQDDDDYEEGRSAEEDDNMGDYEPERSTSSFNGRGPQSITDDLLLPDAGSLRRSRGSGGHSTRSQPSKYGEIAKKSASGLPLPPVVESDEVILKTESLVASLFTDIERDDGLPSALQNVTEALRTLWDKHDGEIEVYDPEEHTMAVGPGARAPDFLRANFIAGLALRMHHPQSSQANIKPLPQGMLEWLDEHHDPLQGQLEEIQAYRPSPASHPLFWDTILNGLLRGRVQMVIQTLKQAGWKYARGETDGMKPAPYKGVALSSVEKVVASAVQVLSQCPALDGDWNVVNDEWATFRFLALRALEELRTFAEGKNREPMATSVFGRSRRNDSYSGIAKRAESQVPWDVYQQLQSFYGILTGDAKVLMTFAQDWVEATVGLLAWWVDSREDRRIALGRSQAGRHLEFNRETEAQAYPRKLQRAFAVVTADSSDLQVDSTSLVQLGLASLLEGDNEAVITVLKAWSGPISAATAEIALIAGWLPPASEPNLINMELDPEMLNLLGSGSSPSKADGVKDQTLIAYAEAVSNCGELGSDGMVREGWEVALSILGRLDSVARIEEMIGQFLRGFSLESAATVDKLWTLLNAIGMFRQAGDAAEFYANSLAEESHQYGEALWYYALAHKIDKVKDVLNLLISFSLLHSTIFPTESEMDGHLEQLVLSPREALTKLAEMDVEAAELLHKHLSGYATLRKFYMLRDEELHLAKGQQPRSGAILSKEEAAAALLAVITSSGDNIRGGLYDEERGAVVSVDFLLALLGEAMYFVNNPTFSMTISQINILLKSIEDLQTVGPRVYAACDEFLKTVIASVQGLKGSTPSDMLRKSTSNTSGASSFSMVGSSMLASQFKHSMSSSGVLVKGNVKRGWDWRSGATARTTSEDILRMLRLGLAKKLAKAWLVEVDDLM</sequence>
<keyword evidence="9" id="KW-0472">Membrane</keyword>
<keyword evidence="8 9" id="KW-0539">Nucleus</keyword>
<evidence type="ECO:0000256" key="10">
    <source>
        <dbReference type="SAM" id="MobiDB-lite"/>
    </source>
</evidence>
<keyword evidence="3 9" id="KW-0813">Transport</keyword>
<evidence type="ECO:0000256" key="6">
    <source>
        <dbReference type="ARBA" id="ARBA00023010"/>
    </source>
</evidence>
<feature type="compositionally biased region" description="Polar residues" evidence="10">
    <location>
        <begin position="108"/>
        <end position="118"/>
    </location>
</feature>
<evidence type="ECO:0000256" key="7">
    <source>
        <dbReference type="ARBA" id="ARBA00023132"/>
    </source>
</evidence>
<dbReference type="GO" id="GO:0031080">
    <property type="term" value="C:nuclear pore outer ring"/>
    <property type="evidence" value="ECO:0007669"/>
    <property type="project" value="TreeGrafter"/>
</dbReference>
<evidence type="ECO:0000256" key="3">
    <source>
        <dbReference type="ARBA" id="ARBA00022448"/>
    </source>
</evidence>
<gene>
    <name evidence="11" type="ORF">BJ878DRAFT_451230</name>
</gene>
<dbReference type="OrthoDB" id="5422384at2759"/>
<comment type="similarity">
    <text evidence="2 9">Belongs to the nucleoporin Nup85 family.</text>
</comment>
<dbReference type="PANTHER" id="PTHR13373:SF21">
    <property type="entry name" value="NUCLEAR PORE COMPLEX PROTEIN NUP85"/>
    <property type="match status" value="1"/>
</dbReference>
<dbReference type="GO" id="GO:0017056">
    <property type="term" value="F:structural constituent of nuclear pore"/>
    <property type="evidence" value="ECO:0007669"/>
    <property type="project" value="TreeGrafter"/>
</dbReference>
<proteinExistence type="inferred from homology"/>
<keyword evidence="4 9" id="KW-0509">mRNA transport</keyword>
<keyword evidence="6 9" id="KW-0811">Translocation</keyword>
<dbReference type="GO" id="GO:0006606">
    <property type="term" value="P:protein import into nucleus"/>
    <property type="evidence" value="ECO:0007669"/>
    <property type="project" value="TreeGrafter"/>
</dbReference>
<dbReference type="PANTHER" id="PTHR13373">
    <property type="entry name" value="FROUNT PROTEIN-RELATED"/>
    <property type="match status" value="1"/>
</dbReference>
<evidence type="ECO:0000256" key="1">
    <source>
        <dbReference type="ARBA" id="ARBA00004567"/>
    </source>
</evidence>
<dbReference type="GO" id="GO:0031965">
    <property type="term" value="C:nuclear membrane"/>
    <property type="evidence" value="ECO:0007669"/>
    <property type="project" value="UniProtKB-UniRule"/>
</dbReference>
<keyword evidence="7 9" id="KW-0906">Nuclear pore complex</keyword>
<keyword evidence="12" id="KW-1185">Reference proteome</keyword>
<feature type="compositionally biased region" description="Polar residues" evidence="10">
    <location>
        <begin position="171"/>
        <end position="184"/>
    </location>
</feature>
<feature type="compositionally biased region" description="Polar residues" evidence="10">
    <location>
        <begin position="16"/>
        <end position="35"/>
    </location>
</feature>
<keyword evidence="5 9" id="KW-0653">Protein transport</keyword>
<dbReference type="GO" id="GO:0006406">
    <property type="term" value="P:mRNA export from nucleus"/>
    <property type="evidence" value="ECO:0007669"/>
    <property type="project" value="TreeGrafter"/>
</dbReference>
<evidence type="ECO:0000256" key="4">
    <source>
        <dbReference type="ARBA" id="ARBA00022816"/>
    </source>
</evidence>
<dbReference type="EMBL" id="MU253740">
    <property type="protein sequence ID" value="KAG9249012.1"/>
    <property type="molecule type" value="Genomic_DNA"/>
</dbReference>
<feature type="compositionally biased region" description="Acidic residues" evidence="10">
    <location>
        <begin position="147"/>
        <end position="166"/>
    </location>
</feature>
<name>A0A9P8CJH8_9HELO</name>
<feature type="region of interest" description="Disordered" evidence="10">
    <location>
        <begin position="1"/>
        <end position="214"/>
    </location>
</feature>
<evidence type="ECO:0000256" key="8">
    <source>
        <dbReference type="ARBA" id="ARBA00023242"/>
    </source>
</evidence>
<comment type="subcellular location">
    <subcellularLocation>
        <location evidence="1 9">Nucleus</location>
        <location evidence="1 9">Nuclear pore complex</location>
    </subcellularLocation>
</comment>
<feature type="compositionally biased region" description="Acidic residues" evidence="10">
    <location>
        <begin position="123"/>
        <end position="139"/>
    </location>
</feature>
<dbReference type="Pfam" id="PF07575">
    <property type="entry name" value="Nucleopor_Nup85"/>
    <property type="match status" value="1"/>
</dbReference>
<feature type="compositionally biased region" description="Polar residues" evidence="10">
    <location>
        <begin position="52"/>
        <end position="82"/>
    </location>
</feature>
<comment type="subunit">
    <text evidence="9">Component of the nuclear pore complex (NPC).</text>
</comment>
<dbReference type="AlphaFoldDB" id="A0A9P8CJH8"/>
<evidence type="ECO:0000256" key="9">
    <source>
        <dbReference type="RuleBase" id="RU365073"/>
    </source>
</evidence>
<dbReference type="InterPro" id="IPR011502">
    <property type="entry name" value="Nucleoporin_Nup85"/>
</dbReference>